<sequence length="313" mass="37443">MAFYDRNEYKDESMWHLKKCVQSHRAHYQKWIVRKSFHSNDNIWGMEMYNFVKANPFPSFEEMKETINKELYKIEGKEGGNWIILMGLKNYNEENHLCCQFLYENSMSERDIVCLGKEVDKRGGFFSLLLTLIVVSKFSPFKDERWGRYRIIIEGKWFESDMEIWRQYYWDGSLPVMRCPSIEYDEAKFQAVLATRKEAEATIVLEEPEEWVDPVQDEIEAQYGGDFTSEELDEARFFWSRPDLWSYKQNQEMHGKWLEYSGCAKCYRDDGFSMISSPKIEALHHPSRKCNKCKWCPRFDPLRKKVIASTYGY</sequence>
<protein>
    <submittedName>
        <fullName evidence="1">Uncharacterized protein</fullName>
    </submittedName>
</protein>
<reference evidence="1" key="1">
    <citation type="journal article" date="2020" name="Nature">
        <title>Giant virus diversity and host interactions through global metagenomics.</title>
        <authorList>
            <person name="Schulz F."/>
            <person name="Roux S."/>
            <person name="Paez-Espino D."/>
            <person name="Jungbluth S."/>
            <person name="Walsh D.A."/>
            <person name="Denef V.J."/>
            <person name="McMahon K.D."/>
            <person name="Konstantinidis K.T."/>
            <person name="Eloe-Fadrosh E.A."/>
            <person name="Kyrpides N.C."/>
            <person name="Woyke T."/>
        </authorList>
    </citation>
    <scope>NUCLEOTIDE SEQUENCE</scope>
    <source>
        <strain evidence="1">GVMAG-S-1016704-142</strain>
    </source>
</reference>
<proteinExistence type="predicted"/>
<evidence type="ECO:0000313" key="1">
    <source>
        <dbReference type="EMBL" id="QHU34027.1"/>
    </source>
</evidence>
<dbReference type="EMBL" id="MN740566">
    <property type="protein sequence ID" value="QHU34027.1"/>
    <property type="molecule type" value="Genomic_DNA"/>
</dbReference>
<name>A0A6C0LTU0_9ZZZZ</name>
<accession>A0A6C0LTU0</accession>
<organism evidence="1">
    <name type="scientific">viral metagenome</name>
    <dbReference type="NCBI Taxonomy" id="1070528"/>
    <lineage>
        <taxon>unclassified sequences</taxon>
        <taxon>metagenomes</taxon>
        <taxon>organismal metagenomes</taxon>
    </lineage>
</organism>
<dbReference type="AlphaFoldDB" id="A0A6C0LTU0"/>